<gene>
    <name evidence="1" type="ORF">BUALT_Bualt12G0077800</name>
</gene>
<sequence>MEASAKQANSDLDPSLKLAIAMAIVQSRRRQKPPSSATTAAACNGDSQAFCSNTSESDPIKWKRKMGYIMMYFLNMSRANAISMIIWANSALRMNLISSGIAMCFAVDFSDKVFTHPLLHKMRLSERKRRLDGSVEQLCISDSAIENEMEQLRASVDFLVDLCETSSSLGVEEGNFKNWSHQAVDFILATLKVLLCTGKIDETVESIVSSLIVRLMRRMCNGSPGDELLEEWVSSVFHAKKALELLESRNALYILYMDRVVGDLTRHLGQVSFIQKLRPDTLAKLFG</sequence>
<dbReference type="InterPro" id="IPR037500">
    <property type="entry name" value="Msp1"/>
</dbReference>
<dbReference type="GO" id="GO:0042138">
    <property type="term" value="P:meiotic DNA double-strand break formation"/>
    <property type="evidence" value="ECO:0007669"/>
    <property type="project" value="InterPro"/>
</dbReference>
<evidence type="ECO:0000313" key="1">
    <source>
        <dbReference type="EMBL" id="KAG8372551.1"/>
    </source>
</evidence>
<comment type="caution">
    <text evidence="1">The sequence shown here is derived from an EMBL/GenBank/DDBJ whole genome shotgun (WGS) entry which is preliminary data.</text>
</comment>
<proteinExistence type="predicted"/>
<dbReference type="GO" id="GO:0000212">
    <property type="term" value="P:meiotic spindle organization"/>
    <property type="evidence" value="ECO:0007669"/>
    <property type="project" value="InterPro"/>
</dbReference>
<dbReference type="GO" id="GO:0007059">
    <property type="term" value="P:chromosome segregation"/>
    <property type="evidence" value="ECO:0007669"/>
    <property type="project" value="TreeGrafter"/>
</dbReference>
<dbReference type="PANTHER" id="PTHR35768">
    <property type="entry name" value="PROTEIN MULTIPOLAR SPINDLE 1"/>
    <property type="match status" value="1"/>
</dbReference>
<evidence type="ECO:0000313" key="2">
    <source>
        <dbReference type="Proteomes" id="UP000826271"/>
    </source>
</evidence>
<protein>
    <submittedName>
        <fullName evidence="1">Uncharacterized protein</fullName>
    </submittedName>
</protein>
<dbReference type="EMBL" id="WHWC01000012">
    <property type="protein sequence ID" value="KAG8372551.1"/>
    <property type="molecule type" value="Genomic_DNA"/>
</dbReference>
<reference evidence="1" key="1">
    <citation type="submission" date="2019-10" db="EMBL/GenBank/DDBJ databases">
        <authorList>
            <person name="Zhang R."/>
            <person name="Pan Y."/>
            <person name="Wang J."/>
            <person name="Ma R."/>
            <person name="Yu S."/>
        </authorList>
    </citation>
    <scope>NUCLEOTIDE SEQUENCE</scope>
    <source>
        <strain evidence="1">LA-IB0</strain>
        <tissue evidence="1">Leaf</tissue>
    </source>
</reference>
<organism evidence="1 2">
    <name type="scientific">Buddleja alternifolia</name>
    <dbReference type="NCBI Taxonomy" id="168488"/>
    <lineage>
        <taxon>Eukaryota</taxon>
        <taxon>Viridiplantae</taxon>
        <taxon>Streptophyta</taxon>
        <taxon>Embryophyta</taxon>
        <taxon>Tracheophyta</taxon>
        <taxon>Spermatophyta</taxon>
        <taxon>Magnoliopsida</taxon>
        <taxon>eudicotyledons</taxon>
        <taxon>Gunneridae</taxon>
        <taxon>Pentapetalae</taxon>
        <taxon>asterids</taxon>
        <taxon>lamiids</taxon>
        <taxon>Lamiales</taxon>
        <taxon>Scrophulariaceae</taxon>
        <taxon>Buddlejeae</taxon>
        <taxon>Buddleja</taxon>
    </lineage>
</organism>
<dbReference type="AlphaFoldDB" id="A0AAV6WNH2"/>
<dbReference type="GO" id="GO:0007140">
    <property type="term" value="P:male meiotic nuclear division"/>
    <property type="evidence" value="ECO:0007669"/>
    <property type="project" value="TreeGrafter"/>
</dbReference>
<dbReference type="PANTHER" id="PTHR35768:SF1">
    <property type="entry name" value="PROTEIN MULTIPOLAR SPINDLE 1"/>
    <property type="match status" value="1"/>
</dbReference>
<dbReference type="Proteomes" id="UP000826271">
    <property type="component" value="Unassembled WGS sequence"/>
</dbReference>
<keyword evidence="2" id="KW-1185">Reference proteome</keyword>
<name>A0AAV6WNH2_9LAMI</name>
<accession>A0AAV6WNH2</accession>